<keyword evidence="3" id="KW-1185">Reference proteome</keyword>
<reference evidence="3" key="1">
    <citation type="submission" date="2013-10" db="EMBL/GenBank/DDBJ databases">
        <title>Genome sequencing of Onchocerca volvulus.</title>
        <authorList>
            <person name="Cotton J."/>
            <person name="Tsai J."/>
            <person name="Stanley E."/>
            <person name="Tracey A."/>
            <person name="Holroyd N."/>
            <person name="Lustigman S."/>
            <person name="Berriman M."/>
        </authorList>
    </citation>
    <scope>NUCLEOTIDE SEQUENCE</scope>
</reference>
<reference evidence="2" key="2">
    <citation type="submission" date="2022-06" db="UniProtKB">
        <authorList>
            <consortium name="EnsemblMetazoa"/>
        </authorList>
    </citation>
    <scope>IDENTIFICATION</scope>
</reference>
<evidence type="ECO:0000313" key="3">
    <source>
        <dbReference type="Proteomes" id="UP000024404"/>
    </source>
</evidence>
<evidence type="ECO:0000313" key="2">
    <source>
        <dbReference type="EnsemblMetazoa" id="OVOC1280.1"/>
    </source>
</evidence>
<feature type="compositionally biased region" description="Pro residues" evidence="1">
    <location>
        <begin position="111"/>
        <end position="126"/>
    </location>
</feature>
<sequence>MYWSIILQQLIIIIIAMSYITITFACLSNPCPCSTRCSCLQQPVRRQQSSYAAPFMPLNKLPGYYASPPSYSVPYPANSYSPVNTIPYSQTYNLPYTYNVPQSFLQQSYQPSPPSPPLPPSPPPLPLSASYGPQITGNIIPTSEIYNSPGESLPIYEPRTEAPSIYEPRTEAPSIYEPKTEAPSIYEPKTEAPSIYEPKTEAPPIYEPKTEAPSIYEPKTEAPSIYEPKTEAPSIYEPKTEAPPIYEPRTEAPPIYEPKTEAPPIYEPKTEAPSIYEPKTEAPSIYEPKTEAPPIYEPKTEAPPIYEPKTEAPSIYEPKTEAPPIYEPKTEAPPIYEPKTEAPSIYEPKTEAASIYEPKTEVLPIYESQAEVTPAYEPKTHANEYGRNLQQTEVPPSPISSELIDDVEQYGDDNTDITLLSQNVAIVPTTTQSSEIVDNLVPYDGSRMTRTEAYSDNEYKKRYRNAISAKRRAFDNQNILIRQLGKSRKRFQERLPCFRSFGDRNQVVMPISGRRKSIKDCITILNLLESSAELKNLNANNAMNAHTSNDKHSRVNLNMYTRRENKPSMRNVIKRKISRTESLENLKSGGVLIADNGVVITLQGNRDNIINHDYNKSLRKHHNPDIGENMSREKNINLIGTEKFDSQNTERVTENGTIKRVLSGSWTIRRNKLFPRTFGGREQLNNTMKEIEDKNYYTTYYHQTCTGEVLGHLQNGTLMSVSLKCDELDCAAANVKLSRNRILEIIFLKNITGRFKSYGSYCISKQPIVQVKSGRLFFGAKGLPHETRRFYNELTHKKIHNNKFWDLNKRHLLSNVKPTVINCKDNMVRCRINSLRQNIIQN</sequence>
<dbReference type="AlphaFoldDB" id="A0A8R1XSE8"/>
<proteinExistence type="predicted"/>
<feature type="region of interest" description="Disordered" evidence="1">
    <location>
        <begin position="108"/>
        <end position="129"/>
    </location>
</feature>
<accession>A0A8R1XSE8</accession>
<protein>
    <submittedName>
        <fullName evidence="2">Uncharacterized protein</fullName>
    </submittedName>
</protein>
<dbReference type="EnsemblMetazoa" id="OVOC1280.1">
    <property type="protein sequence ID" value="OVOC1280.1"/>
    <property type="gene ID" value="WBGene00238089"/>
</dbReference>
<name>A0A8R1XSE8_ONCVO</name>
<feature type="region of interest" description="Disordered" evidence="1">
    <location>
        <begin position="285"/>
        <end position="341"/>
    </location>
</feature>
<organism evidence="2 3">
    <name type="scientific">Onchocerca volvulus</name>
    <dbReference type="NCBI Taxonomy" id="6282"/>
    <lineage>
        <taxon>Eukaryota</taxon>
        <taxon>Metazoa</taxon>
        <taxon>Ecdysozoa</taxon>
        <taxon>Nematoda</taxon>
        <taxon>Chromadorea</taxon>
        <taxon>Rhabditida</taxon>
        <taxon>Spirurina</taxon>
        <taxon>Spiruromorpha</taxon>
        <taxon>Filarioidea</taxon>
        <taxon>Onchocercidae</taxon>
        <taxon>Onchocerca</taxon>
    </lineage>
</organism>
<dbReference type="EMBL" id="CMVM020000034">
    <property type="status" value="NOT_ANNOTATED_CDS"/>
    <property type="molecule type" value="Genomic_DNA"/>
</dbReference>
<evidence type="ECO:0000256" key="1">
    <source>
        <dbReference type="SAM" id="MobiDB-lite"/>
    </source>
</evidence>
<feature type="region of interest" description="Disordered" evidence="1">
    <location>
        <begin position="235"/>
        <end position="271"/>
    </location>
</feature>
<dbReference type="Proteomes" id="UP000024404">
    <property type="component" value="Unassembled WGS sequence"/>
</dbReference>